<dbReference type="Proteomes" id="UP000501397">
    <property type="component" value="Segment"/>
</dbReference>
<reference evidence="1 2" key="1">
    <citation type="submission" date="2020-01" db="EMBL/GenBank/DDBJ databases">
        <authorList>
            <person name="Giacobe N."/>
            <person name="Brown L."/>
            <person name="Broussard G.W."/>
        </authorList>
    </citation>
    <scope>NUCLEOTIDE SEQUENCE [LARGE SCALE GENOMIC DNA]</scope>
</reference>
<evidence type="ECO:0000313" key="2">
    <source>
        <dbReference type="Proteomes" id="UP000501397"/>
    </source>
</evidence>
<name>A0A6M4ES06_9CAUD</name>
<dbReference type="EMBL" id="MN958086">
    <property type="protein sequence ID" value="QJQ85045.1"/>
    <property type="molecule type" value="Genomic_DNA"/>
</dbReference>
<gene>
    <name evidence="1" type="ORF">BENNETT_9</name>
</gene>
<keyword evidence="2" id="KW-1185">Reference proteome</keyword>
<sequence length="75" mass="8663">MGQIAFSKLSRHSMHHCIPSYCLKERAPLGTLLVSQKPLSVSTTFFNFFRRAFQAFLSRRVVAVWVYNSESRIIV</sequence>
<proteinExistence type="predicted"/>
<protein>
    <submittedName>
        <fullName evidence="1">Uncharacterized protein</fullName>
    </submittedName>
</protein>
<organism evidence="1 2">
    <name type="scientific">Vibrio phage Bennett</name>
    <dbReference type="NCBI Taxonomy" id="2735171"/>
    <lineage>
        <taxon>Viruses</taxon>
        <taxon>Duplodnaviria</taxon>
        <taxon>Heunggongvirae</taxon>
        <taxon>Uroviricota</taxon>
        <taxon>Caudoviricetes</taxon>
        <taxon>Demerecviridae</taxon>
        <taxon>Ermolyevavirinae</taxon>
        <taxon>Thalassavirus</taxon>
        <taxon>Thalassavirus bennett</taxon>
    </lineage>
</organism>
<accession>A0A6M4ES06</accession>
<evidence type="ECO:0000313" key="1">
    <source>
        <dbReference type="EMBL" id="QJQ85045.1"/>
    </source>
</evidence>